<keyword evidence="8" id="KW-1185">Reference proteome</keyword>
<dbReference type="InterPro" id="IPR003953">
    <property type="entry name" value="FAD-dep_OxRdtase_2_FAD-bd"/>
</dbReference>
<keyword evidence="2" id="KW-0285">Flavoprotein</keyword>
<evidence type="ECO:0000256" key="5">
    <source>
        <dbReference type="SAM" id="MobiDB-lite"/>
    </source>
</evidence>
<feature type="active site" description="Proton acceptor" evidence="4">
    <location>
        <position position="353"/>
    </location>
</feature>
<accession>A0A6M1LE65</accession>
<organism evidence="7 8">
    <name type="scientific">Falsiroseomonas algicola</name>
    <dbReference type="NCBI Taxonomy" id="2716930"/>
    <lineage>
        <taxon>Bacteria</taxon>
        <taxon>Pseudomonadati</taxon>
        <taxon>Pseudomonadota</taxon>
        <taxon>Alphaproteobacteria</taxon>
        <taxon>Acetobacterales</taxon>
        <taxon>Roseomonadaceae</taxon>
        <taxon>Falsiroseomonas</taxon>
    </lineage>
</organism>
<evidence type="ECO:0000256" key="3">
    <source>
        <dbReference type="ARBA" id="ARBA00023002"/>
    </source>
</evidence>
<dbReference type="InterPro" id="IPR036188">
    <property type="entry name" value="FAD/NAD-bd_sf"/>
</dbReference>
<proteinExistence type="predicted"/>
<dbReference type="InterPro" id="IPR030664">
    <property type="entry name" value="SdhA/FrdA/AprA"/>
</dbReference>
<dbReference type="Proteomes" id="UP000475385">
    <property type="component" value="Unassembled WGS sequence"/>
</dbReference>
<dbReference type="PRINTS" id="PR00368">
    <property type="entry name" value="FADPNR"/>
</dbReference>
<dbReference type="UniPathway" id="UPA00253">
    <property type="reaction ID" value="UER00326"/>
</dbReference>
<dbReference type="EMBL" id="JAAIKB010000001">
    <property type="protein sequence ID" value="NGM18585.1"/>
    <property type="molecule type" value="Genomic_DNA"/>
</dbReference>
<protein>
    <submittedName>
        <fullName evidence="7">FAD-binding protein</fullName>
    </submittedName>
</protein>
<dbReference type="PANTHER" id="PTHR11632">
    <property type="entry name" value="SUCCINATE DEHYDROGENASE 2 FLAVOPROTEIN SUBUNIT"/>
    <property type="match status" value="1"/>
</dbReference>
<dbReference type="AlphaFoldDB" id="A0A6M1LE65"/>
<evidence type="ECO:0000256" key="1">
    <source>
        <dbReference type="ARBA" id="ARBA00001974"/>
    </source>
</evidence>
<comment type="cofactor">
    <cofactor evidence="1">
        <name>FAD</name>
        <dbReference type="ChEBI" id="CHEBI:57692"/>
    </cofactor>
</comment>
<comment type="caution">
    <text evidence="7">The sequence shown here is derived from an EMBL/GenBank/DDBJ whole genome shotgun (WGS) entry which is preliminary data.</text>
</comment>
<dbReference type="Pfam" id="PF00890">
    <property type="entry name" value="FAD_binding_2"/>
    <property type="match status" value="1"/>
</dbReference>
<reference evidence="7 8" key="1">
    <citation type="submission" date="2020-03" db="EMBL/GenBank/DDBJ databases">
        <title>Roseomonas stagni sp. nov., isolated from pond water in Japan.</title>
        <authorList>
            <person name="Furuhata K."/>
            <person name="Miyamoto H."/>
            <person name="Goto K."/>
        </authorList>
    </citation>
    <scope>NUCLEOTIDE SEQUENCE [LARGE SCALE GENOMIC DNA]</scope>
    <source>
        <strain evidence="7 8">PeD5</strain>
    </source>
</reference>
<feature type="domain" description="FAD-dependent oxidoreductase 2 FAD-binding" evidence="6">
    <location>
        <begin position="80"/>
        <end position="463"/>
    </location>
</feature>
<evidence type="ECO:0000259" key="6">
    <source>
        <dbReference type="Pfam" id="PF00890"/>
    </source>
</evidence>
<sequence>MIGWEQALATPRDAAPPPAFDKESLLRGFHPDHAPGAMVPLRVGVSAGQPCPAALADLLQANALVEDVDIAGRAMREAEVLVVGGGGAGCVAALTAARAGARVLMLTKLRMGDGNTVMAEGGIQAAVGAEDSLQRHYEDTLRAGHFRADRALVAAMVQDGPEAIRWLIQQGMGFDLAEGEDRIGGHLRRKKPGGATAARLLSFRDYTGLELMRVIREAVLLTPGITVLERHPAVELLTDPHGRCAGAVALDLERREILLARAGAVVLATGGAGRLHLSGFPTSNHYGATADGLVLAYRLGARLREVESFQYHPTGIAWPPHLAGTLISEAARAAGGKLFNGLGDRFVDELAPRDVVAAAILREIAEGRAVAREGCAGVLLDTPGLEAAQPGILAKRLVTLSHLAHRAGFDPAREPFLIRPTLHYQNGGIAIDAEGRTAVPGLFCAGEASGGLHGLNRLMGNALLELVAFGRRAGAAAAEAVREDRPRGVGLTHLAEWERGLVAAGLPLDRRAPMVFPAYGNVDLAAMLRKRVAA</sequence>
<dbReference type="Gene3D" id="3.90.700.10">
    <property type="entry name" value="Succinate dehydrogenase/fumarate reductase flavoprotein, catalytic domain"/>
    <property type="match status" value="1"/>
</dbReference>
<name>A0A6M1LE65_9PROT</name>
<dbReference type="GO" id="GO:0009435">
    <property type="term" value="P:NAD+ biosynthetic process"/>
    <property type="evidence" value="ECO:0007669"/>
    <property type="project" value="UniProtKB-UniPathway"/>
</dbReference>
<dbReference type="GO" id="GO:0016491">
    <property type="term" value="F:oxidoreductase activity"/>
    <property type="evidence" value="ECO:0007669"/>
    <property type="project" value="UniProtKB-KW"/>
</dbReference>
<gene>
    <name evidence="7" type="ORF">G3576_01070</name>
</gene>
<evidence type="ECO:0000256" key="2">
    <source>
        <dbReference type="ARBA" id="ARBA00022630"/>
    </source>
</evidence>
<evidence type="ECO:0000256" key="4">
    <source>
        <dbReference type="PIRSR" id="PIRSR630664-50"/>
    </source>
</evidence>
<keyword evidence="3" id="KW-0560">Oxidoreductase</keyword>
<dbReference type="Gene3D" id="3.50.50.60">
    <property type="entry name" value="FAD/NAD(P)-binding domain"/>
    <property type="match status" value="1"/>
</dbReference>
<dbReference type="SUPFAM" id="SSF56425">
    <property type="entry name" value="Succinate dehydrogenase/fumarate reductase flavoprotein, catalytic domain"/>
    <property type="match status" value="1"/>
</dbReference>
<dbReference type="InterPro" id="IPR027477">
    <property type="entry name" value="Succ_DH/fumarate_Rdtase_cat_sf"/>
</dbReference>
<evidence type="ECO:0000313" key="7">
    <source>
        <dbReference type="EMBL" id="NGM18585.1"/>
    </source>
</evidence>
<dbReference type="RefSeq" id="WP_164692471.1">
    <property type="nucleotide sequence ID" value="NZ_JAAIKB010000001.1"/>
</dbReference>
<evidence type="ECO:0000313" key="8">
    <source>
        <dbReference type="Proteomes" id="UP000475385"/>
    </source>
</evidence>
<dbReference type="PANTHER" id="PTHR11632:SF51">
    <property type="entry name" value="SUCCINATE DEHYDROGENASE [UBIQUINONE] FLAVOPROTEIN SUBUNIT, MITOCHONDRIAL"/>
    <property type="match status" value="1"/>
</dbReference>
<feature type="region of interest" description="Disordered" evidence="5">
    <location>
        <begin position="1"/>
        <end position="22"/>
    </location>
</feature>
<dbReference type="SUPFAM" id="SSF51905">
    <property type="entry name" value="FAD/NAD(P)-binding domain"/>
    <property type="match status" value="1"/>
</dbReference>